<evidence type="ECO:0000256" key="4">
    <source>
        <dbReference type="RuleBase" id="RU003791"/>
    </source>
</evidence>
<evidence type="ECO:0000256" key="3">
    <source>
        <dbReference type="ARBA" id="ARBA00022917"/>
    </source>
</evidence>
<feature type="region of interest" description="Disordered" evidence="6">
    <location>
        <begin position="117"/>
        <end position="165"/>
    </location>
</feature>
<dbReference type="Gene3D" id="3.30.70.60">
    <property type="match status" value="1"/>
</dbReference>
<keyword evidence="3 4" id="KW-0648">Protein biosynthesis</keyword>
<proteinExistence type="inferred from homology"/>
<dbReference type="FunFam" id="3.30.70.60:FF:000001">
    <property type="entry name" value="Elongation factor 1-beta 1 like"/>
    <property type="match status" value="1"/>
</dbReference>
<keyword evidence="5" id="KW-0175">Coiled coil</keyword>
<evidence type="ECO:0000256" key="5">
    <source>
        <dbReference type="SAM" id="Coils"/>
    </source>
</evidence>
<name>A0ABD3XUL3_SINWO</name>
<evidence type="ECO:0000256" key="6">
    <source>
        <dbReference type="SAM" id="MobiDB-lite"/>
    </source>
</evidence>
<sequence length="269" mass="29531">MAAPLLHDSVWFQQQKYESAEAVYQQKICGASGKALAGCASASSSSLKSNILQARKQIQNALKDGPCDSASGAMDPAVVKRIESLEKENKEMKKKAADMQALVKKLEDRISALEKQGGGKVVAAPAKPPSAPVSSSKDKQDDDDDDFDVFGSQSEGEEDEEKKKRVEEYKAKKSKKPELIAKSSIILEVKPWDDETDLKLMEESVRSVVKDGLLWGASKLVDIAFGLKKLQICCVVEDEKISVEELIEEITENFEDYVQSVDVAAFNKI</sequence>
<protein>
    <recommendedName>
        <fullName evidence="7">Translation elongation factor EF1B beta/delta subunit guanine nucleotide exchange domain-containing protein</fullName>
    </recommendedName>
</protein>
<dbReference type="AlphaFoldDB" id="A0ABD3XUL3"/>
<dbReference type="InterPro" id="IPR014717">
    <property type="entry name" value="Transl_elong_EF1B/ribsomal_bS6"/>
</dbReference>
<evidence type="ECO:0000256" key="1">
    <source>
        <dbReference type="ARBA" id="ARBA00007411"/>
    </source>
</evidence>
<evidence type="ECO:0000313" key="9">
    <source>
        <dbReference type="Proteomes" id="UP001634394"/>
    </source>
</evidence>
<dbReference type="InterPro" id="IPR001326">
    <property type="entry name" value="Transl_elong_EF1B_B/D_CS"/>
</dbReference>
<evidence type="ECO:0000259" key="7">
    <source>
        <dbReference type="SMART" id="SM00888"/>
    </source>
</evidence>
<evidence type="ECO:0000256" key="2">
    <source>
        <dbReference type="ARBA" id="ARBA00022768"/>
    </source>
</evidence>
<feature type="domain" description="Translation elongation factor EF1B beta/delta subunit guanine nucleotide exchange" evidence="7">
    <location>
        <begin position="182"/>
        <end position="269"/>
    </location>
</feature>
<keyword evidence="2 4" id="KW-0251">Elongation factor</keyword>
<dbReference type="InterPro" id="IPR049720">
    <property type="entry name" value="EF1B_bsu/dsu"/>
</dbReference>
<dbReference type="PANTHER" id="PTHR11595">
    <property type="entry name" value="EF-HAND AND COILED-COIL DOMAIN-CONTAINING FAMILY MEMBER"/>
    <property type="match status" value="1"/>
</dbReference>
<dbReference type="PANTHER" id="PTHR11595:SF26">
    <property type="entry name" value="ELONGATION FACTOR 1-DELTA"/>
    <property type="match status" value="1"/>
</dbReference>
<dbReference type="Proteomes" id="UP001634394">
    <property type="component" value="Unassembled WGS sequence"/>
</dbReference>
<dbReference type="EMBL" id="JBJQND010000001">
    <property type="protein sequence ID" value="KAL3889865.1"/>
    <property type="molecule type" value="Genomic_DNA"/>
</dbReference>
<gene>
    <name evidence="8" type="ORF">ACJMK2_002188</name>
</gene>
<feature type="coiled-coil region" evidence="5">
    <location>
        <begin position="82"/>
        <end position="116"/>
    </location>
</feature>
<accession>A0ABD3XUL3</accession>
<dbReference type="Pfam" id="PF00736">
    <property type="entry name" value="EF1_GNE"/>
    <property type="match status" value="1"/>
</dbReference>
<evidence type="ECO:0000313" key="8">
    <source>
        <dbReference type="EMBL" id="KAL3889865.1"/>
    </source>
</evidence>
<dbReference type="InterPro" id="IPR036219">
    <property type="entry name" value="eEF-1beta-like_sf"/>
</dbReference>
<comment type="similarity">
    <text evidence="1 4">Belongs to the EF-1-beta/EF-1-delta family.</text>
</comment>
<reference evidence="8 9" key="1">
    <citation type="submission" date="2024-11" db="EMBL/GenBank/DDBJ databases">
        <title>Chromosome-level genome assembly of the freshwater bivalve Anodonta woodiana.</title>
        <authorList>
            <person name="Chen X."/>
        </authorList>
    </citation>
    <scope>NUCLEOTIDE SEQUENCE [LARGE SCALE GENOMIC DNA]</scope>
    <source>
        <strain evidence="8">MN2024</strain>
        <tissue evidence="8">Gills</tissue>
    </source>
</reference>
<dbReference type="SMART" id="SM00888">
    <property type="entry name" value="EF1_GNE"/>
    <property type="match status" value="1"/>
</dbReference>
<organism evidence="8 9">
    <name type="scientific">Sinanodonta woodiana</name>
    <name type="common">Chinese pond mussel</name>
    <name type="synonym">Anodonta woodiana</name>
    <dbReference type="NCBI Taxonomy" id="1069815"/>
    <lineage>
        <taxon>Eukaryota</taxon>
        <taxon>Metazoa</taxon>
        <taxon>Spiralia</taxon>
        <taxon>Lophotrochozoa</taxon>
        <taxon>Mollusca</taxon>
        <taxon>Bivalvia</taxon>
        <taxon>Autobranchia</taxon>
        <taxon>Heteroconchia</taxon>
        <taxon>Palaeoheterodonta</taxon>
        <taxon>Unionida</taxon>
        <taxon>Unionoidea</taxon>
        <taxon>Unionidae</taxon>
        <taxon>Unioninae</taxon>
        <taxon>Sinanodonta</taxon>
    </lineage>
</organism>
<dbReference type="PROSITE" id="PS00825">
    <property type="entry name" value="EF1BD_2"/>
    <property type="match status" value="1"/>
</dbReference>
<keyword evidence="9" id="KW-1185">Reference proteome</keyword>
<comment type="caution">
    <text evidence="8">The sequence shown here is derived from an EMBL/GenBank/DDBJ whole genome shotgun (WGS) entry which is preliminary data.</text>
</comment>
<dbReference type="GO" id="GO:0003746">
    <property type="term" value="F:translation elongation factor activity"/>
    <property type="evidence" value="ECO:0007669"/>
    <property type="project" value="UniProtKB-KW"/>
</dbReference>
<dbReference type="InterPro" id="IPR014038">
    <property type="entry name" value="EF1B_bsu/dsu_GNE"/>
</dbReference>
<dbReference type="CDD" id="cd00292">
    <property type="entry name" value="EF1B"/>
    <property type="match status" value="1"/>
</dbReference>
<dbReference type="SUPFAM" id="SSF54984">
    <property type="entry name" value="eEF-1beta-like"/>
    <property type="match status" value="1"/>
</dbReference>